<name>A0ABQ5A186_9ASTR</name>
<keyword evidence="2" id="KW-0695">RNA-directed DNA polymerase</keyword>
<sequence length="294" mass="34243">MRETDPIEKLARMYLKEVVTWHGIPISIICDRDPRFASNFWMSLQKALGTSLDMSIAYHPQTERQSERTIQTLADMLRACVIDFGNGWVNHLPLVEFSYNNSYHASIKIVKETTEKILQIKQRVQAAHDRQKSYADLKHKPMEFQVGDIVMLKVLPWKGVVRFGKRGKINPKYVGPFKVLEKVGAITYKLELPQELSRVHNTFHVSNLKKCYFNEPLAVPLDGLHIDDKLHFIEEPEEIIDPEVKRLKQSRIPIVKVRWNSRRGPEFTWEHEDRFPTKYPHHFTKTTPSSSVAS</sequence>
<evidence type="ECO:0000259" key="1">
    <source>
        <dbReference type="PROSITE" id="PS50994"/>
    </source>
</evidence>
<dbReference type="GO" id="GO:0003964">
    <property type="term" value="F:RNA-directed DNA polymerase activity"/>
    <property type="evidence" value="ECO:0007669"/>
    <property type="project" value="UniProtKB-KW"/>
</dbReference>
<dbReference type="SUPFAM" id="SSF53098">
    <property type="entry name" value="Ribonuclease H-like"/>
    <property type="match status" value="1"/>
</dbReference>
<evidence type="ECO:0000313" key="2">
    <source>
        <dbReference type="EMBL" id="GJS96360.1"/>
    </source>
</evidence>
<keyword evidence="3" id="KW-1185">Reference proteome</keyword>
<dbReference type="InterPro" id="IPR001584">
    <property type="entry name" value="Integrase_cat-core"/>
</dbReference>
<keyword evidence="2" id="KW-0548">Nucleotidyltransferase</keyword>
<dbReference type="InterPro" id="IPR012337">
    <property type="entry name" value="RNaseH-like_sf"/>
</dbReference>
<proteinExistence type="predicted"/>
<keyword evidence="2" id="KW-0808">Transferase</keyword>
<comment type="caution">
    <text evidence="2">The sequence shown here is derived from an EMBL/GenBank/DDBJ whole genome shotgun (WGS) entry which is preliminary data.</text>
</comment>
<evidence type="ECO:0000313" key="3">
    <source>
        <dbReference type="Proteomes" id="UP001151760"/>
    </source>
</evidence>
<dbReference type="PANTHER" id="PTHR46148:SF59">
    <property type="entry name" value="NUCLEOTIDYLTRANSFERASE, RIBONUCLEASE H"/>
    <property type="match status" value="1"/>
</dbReference>
<dbReference type="Proteomes" id="UP001151760">
    <property type="component" value="Unassembled WGS sequence"/>
</dbReference>
<feature type="domain" description="Integrase catalytic" evidence="1">
    <location>
        <begin position="1"/>
        <end position="122"/>
    </location>
</feature>
<dbReference type="PANTHER" id="PTHR46148">
    <property type="entry name" value="CHROMO DOMAIN-CONTAINING PROTEIN"/>
    <property type="match status" value="1"/>
</dbReference>
<dbReference type="InterPro" id="IPR036397">
    <property type="entry name" value="RNaseH_sf"/>
</dbReference>
<accession>A0ABQ5A186</accession>
<organism evidence="2 3">
    <name type="scientific">Tanacetum coccineum</name>
    <dbReference type="NCBI Taxonomy" id="301880"/>
    <lineage>
        <taxon>Eukaryota</taxon>
        <taxon>Viridiplantae</taxon>
        <taxon>Streptophyta</taxon>
        <taxon>Embryophyta</taxon>
        <taxon>Tracheophyta</taxon>
        <taxon>Spermatophyta</taxon>
        <taxon>Magnoliopsida</taxon>
        <taxon>eudicotyledons</taxon>
        <taxon>Gunneridae</taxon>
        <taxon>Pentapetalae</taxon>
        <taxon>asterids</taxon>
        <taxon>campanulids</taxon>
        <taxon>Asterales</taxon>
        <taxon>Asteraceae</taxon>
        <taxon>Asteroideae</taxon>
        <taxon>Anthemideae</taxon>
        <taxon>Anthemidinae</taxon>
        <taxon>Tanacetum</taxon>
    </lineage>
</organism>
<dbReference type="Pfam" id="PF24626">
    <property type="entry name" value="SH3_Tf2-1"/>
    <property type="match status" value="1"/>
</dbReference>
<dbReference type="Gene3D" id="3.30.420.10">
    <property type="entry name" value="Ribonuclease H-like superfamily/Ribonuclease H"/>
    <property type="match status" value="1"/>
</dbReference>
<gene>
    <name evidence="2" type="ORF">Tco_0803328</name>
</gene>
<dbReference type="PROSITE" id="PS50994">
    <property type="entry name" value="INTEGRASE"/>
    <property type="match status" value="1"/>
</dbReference>
<protein>
    <submittedName>
        <fullName evidence="2">Reverse transcriptase domain-containing protein</fullName>
    </submittedName>
</protein>
<reference evidence="2" key="1">
    <citation type="journal article" date="2022" name="Int. J. Mol. Sci.">
        <title>Draft Genome of Tanacetum Coccineum: Genomic Comparison of Closely Related Tanacetum-Family Plants.</title>
        <authorList>
            <person name="Yamashiro T."/>
            <person name="Shiraishi A."/>
            <person name="Nakayama K."/>
            <person name="Satake H."/>
        </authorList>
    </citation>
    <scope>NUCLEOTIDE SEQUENCE</scope>
</reference>
<reference evidence="2" key="2">
    <citation type="submission" date="2022-01" db="EMBL/GenBank/DDBJ databases">
        <authorList>
            <person name="Yamashiro T."/>
            <person name="Shiraishi A."/>
            <person name="Satake H."/>
            <person name="Nakayama K."/>
        </authorList>
    </citation>
    <scope>NUCLEOTIDE SEQUENCE</scope>
</reference>
<dbReference type="EMBL" id="BQNB010011881">
    <property type="protein sequence ID" value="GJS96360.1"/>
    <property type="molecule type" value="Genomic_DNA"/>
</dbReference>
<dbReference type="InterPro" id="IPR056924">
    <property type="entry name" value="SH3_Tf2-1"/>
</dbReference>